<dbReference type="SMART" id="SM00347">
    <property type="entry name" value="HTH_MARR"/>
    <property type="match status" value="1"/>
</dbReference>
<dbReference type="KEGG" id="lyd:D7I47_01520"/>
<gene>
    <name evidence="2" type="ORF">D7I47_01520</name>
</gene>
<dbReference type="Gene3D" id="1.10.10.10">
    <property type="entry name" value="Winged helix-like DNA-binding domain superfamily/Winged helix DNA-binding domain"/>
    <property type="match status" value="1"/>
</dbReference>
<dbReference type="PANTHER" id="PTHR39515:SF2">
    <property type="entry name" value="HTH-TYPE TRANSCRIPTIONAL REGULATOR RV0880"/>
    <property type="match status" value="1"/>
</dbReference>
<dbReference type="OrthoDB" id="8966183at2"/>
<feature type="domain" description="HTH marR-type" evidence="1">
    <location>
        <begin position="2"/>
        <end position="133"/>
    </location>
</feature>
<dbReference type="InterPro" id="IPR036388">
    <property type="entry name" value="WH-like_DNA-bd_sf"/>
</dbReference>
<evidence type="ECO:0000259" key="1">
    <source>
        <dbReference type="PROSITE" id="PS50995"/>
    </source>
</evidence>
<dbReference type="GO" id="GO:0003700">
    <property type="term" value="F:DNA-binding transcription factor activity"/>
    <property type="evidence" value="ECO:0007669"/>
    <property type="project" value="InterPro"/>
</dbReference>
<evidence type="ECO:0000313" key="3">
    <source>
        <dbReference type="Proteomes" id="UP000278886"/>
    </source>
</evidence>
<dbReference type="SUPFAM" id="SSF46785">
    <property type="entry name" value="Winged helix' DNA-binding domain"/>
    <property type="match status" value="1"/>
</dbReference>
<dbReference type="AlphaFoldDB" id="A0A387BBQ9"/>
<evidence type="ECO:0000313" key="2">
    <source>
        <dbReference type="EMBL" id="AYF99391.1"/>
    </source>
</evidence>
<dbReference type="PANTHER" id="PTHR39515">
    <property type="entry name" value="CONSERVED PROTEIN"/>
    <property type="match status" value="1"/>
</dbReference>
<dbReference type="EMBL" id="CP032630">
    <property type="protein sequence ID" value="AYF99391.1"/>
    <property type="molecule type" value="Genomic_DNA"/>
</dbReference>
<dbReference type="InterPro" id="IPR000835">
    <property type="entry name" value="HTH_MarR-typ"/>
</dbReference>
<dbReference type="Pfam" id="PF01047">
    <property type="entry name" value="MarR"/>
    <property type="match status" value="1"/>
</dbReference>
<dbReference type="InterPro" id="IPR036390">
    <property type="entry name" value="WH_DNA-bd_sf"/>
</dbReference>
<organism evidence="2 3">
    <name type="scientific">Protaetiibacter intestinalis</name>
    <dbReference type="NCBI Taxonomy" id="2419774"/>
    <lineage>
        <taxon>Bacteria</taxon>
        <taxon>Bacillati</taxon>
        <taxon>Actinomycetota</taxon>
        <taxon>Actinomycetes</taxon>
        <taxon>Micrococcales</taxon>
        <taxon>Microbacteriaceae</taxon>
        <taxon>Protaetiibacter</taxon>
    </lineage>
</organism>
<dbReference type="Proteomes" id="UP000278886">
    <property type="component" value="Chromosome"/>
</dbReference>
<dbReference type="PROSITE" id="PS50995">
    <property type="entry name" value="HTH_MARR_2"/>
    <property type="match status" value="1"/>
</dbReference>
<keyword evidence="3" id="KW-1185">Reference proteome</keyword>
<dbReference type="RefSeq" id="WP_120763759.1">
    <property type="nucleotide sequence ID" value="NZ_CP032630.1"/>
</dbReference>
<accession>A0A387BBQ9</accession>
<protein>
    <submittedName>
        <fullName evidence="2">MarR family transcriptional regulator</fullName>
    </submittedName>
</protein>
<reference evidence="3" key="1">
    <citation type="submission" date="2018-09" db="EMBL/GenBank/DDBJ databases">
        <title>Genome sequencing of strain 2DFWR-13.</title>
        <authorList>
            <person name="Heo J."/>
            <person name="Kim S.-J."/>
            <person name="Kwon S.-W."/>
        </authorList>
    </citation>
    <scope>NUCLEOTIDE SEQUENCE [LARGE SCALE GENOMIC DNA]</scope>
    <source>
        <strain evidence="3">2DFWR-13</strain>
    </source>
</reference>
<dbReference type="InterPro" id="IPR052526">
    <property type="entry name" value="HTH-type_Bedaq_tolerance"/>
</dbReference>
<proteinExistence type="predicted"/>
<name>A0A387BBQ9_9MICO</name>
<sequence>MHTDILESLLVSTHRLTRLAATTTGSTTPAAQWRTLSILESDGPMRIGELAAASRVTQPGMTRLLATMVEEELVTRIADRDDSRAWLIVVSKKGAQALAAWRAQLAETLEPWFGELDDADWAALARAAAVLESRLGHDASAVAS</sequence>